<dbReference type="EMBL" id="SRLO01000583">
    <property type="protein sequence ID" value="TNN51398.1"/>
    <property type="molecule type" value="Genomic_DNA"/>
</dbReference>
<evidence type="ECO:0000313" key="3">
    <source>
        <dbReference type="Proteomes" id="UP000314294"/>
    </source>
</evidence>
<dbReference type="Proteomes" id="UP000314294">
    <property type="component" value="Unassembled WGS sequence"/>
</dbReference>
<gene>
    <name evidence="2" type="ORF">EYF80_038371</name>
</gene>
<name>A0A4Z2GCX3_9TELE</name>
<feature type="compositionally biased region" description="Basic and acidic residues" evidence="1">
    <location>
        <begin position="164"/>
        <end position="177"/>
    </location>
</feature>
<comment type="caution">
    <text evidence="2">The sequence shown here is derived from an EMBL/GenBank/DDBJ whole genome shotgun (WGS) entry which is preliminary data.</text>
</comment>
<evidence type="ECO:0000313" key="2">
    <source>
        <dbReference type="EMBL" id="TNN51398.1"/>
    </source>
</evidence>
<protein>
    <submittedName>
        <fullName evidence="2">Uncharacterized protein</fullName>
    </submittedName>
</protein>
<evidence type="ECO:0000256" key="1">
    <source>
        <dbReference type="SAM" id="MobiDB-lite"/>
    </source>
</evidence>
<feature type="region of interest" description="Disordered" evidence="1">
    <location>
        <begin position="1"/>
        <end position="20"/>
    </location>
</feature>
<keyword evidence="3" id="KW-1185">Reference proteome</keyword>
<accession>A0A4Z2GCX3</accession>
<feature type="compositionally biased region" description="Basic and acidic residues" evidence="1">
    <location>
        <begin position="1"/>
        <end position="12"/>
    </location>
</feature>
<organism evidence="2 3">
    <name type="scientific">Liparis tanakae</name>
    <name type="common">Tanaka's snailfish</name>
    <dbReference type="NCBI Taxonomy" id="230148"/>
    <lineage>
        <taxon>Eukaryota</taxon>
        <taxon>Metazoa</taxon>
        <taxon>Chordata</taxon>
        <taxon>Craniata</taxon>
        <taxon>Vertebrata</taxon>
        <taxon>Euteleostomi</taxon>
        <taxon>Actinopterygii</taxon>
        <taxon>Neopterygii</taxon>
        <taxon>Teleostei</taxon>
        <taxon>Neoteleostei</taxon>
        <taxon>Acanthomorphata</taxon>
        <taxon>Eupercaria</taxon>
        <taxon>Perciformes</taxon>
        <taxon>Cottioidei</taxon>
        <taxon>Cottales</taxon>
        <taxon>Liparidae</taxon>
        <taxon>Liparis</taxon>
    </lineage>
</organism>
<dbReference type="AlphaFoldDB" id="A0A4Z2GCX3"/>
<proteinExistence type="predicted"/>
<reference evidence="2 3" key="1">
    <citation type="submission" date="2019-03" db="EMBL/GenBank/DDBJ databases">
        <title>First draft genome of Liparis tanakae, snailfish: a comprehensive survey of snailfish specific genes.</title>
        <authorList>
            <person name="Kim W."/>
            <person name="Song I."/>
            <person name="Jeong J.-H."/>
            <person name="Kim D."/>
            <person name="Kim S."/>
            <person name="Ryu S."/>
            <person name="Song J.Y."/>
            <person name="Lee S.K."/>
        </authorList>
    </citation>
    <scope>NUCLEOTIDE SEQUENCE [LARGE SCALE GENOMIC DNA]</scope>
    <source>
        <tissue evidence="2">Muscle</tissue>
    </source>
</reference>
<sequence>MRRGGGERYVERGEDEEKERRRRGFLLRGLFSAADESTFKKDPNLGLPLRLLQLLSSEDIGEVPVQLEGESGVREVEEEEEEKGGGGGGEEDVVICLRDYKKCWRNMTADFTVATRLCIDGSEPSTCRDPPAPPQPAAAPFAARRTGRNAWHLVRPVMDSRGAAARERPSVLKETPQKRLRLQKHRSDGVRPTARLCSINSQVQNEDTLQGMVACTEKES</sequence>
<feature type="region of interest" description="Disordered" evidence="1">
    <location>
        <begin position="162"/>
        <end position="193"/>
    </location>
</feature>
<feature type="region of interest" description="Disordered" evidence="1">
    <location>
        <begin position="68"/>
        <end position="90"/>
    </location>
</feature>